<dbReference type="CDD" id="cd22590">
    <property type="entry name" value="McIdas_CC"/>
    <property type="match status" value="1"/>
</dbReference>
<keyword evidence="5" id="KW-0805">Transcription regulation</keyword>
<feature type="compositionally biased region" description="Pro residues" evidence="14">
    <location>
        <begin position="240"/>
        <end position="256"/>
    </location>
</feature>
<evidence type="ECO:0000256" key="10">
    <source>
        <dbReference type="ARBA" id="ARBA00023306"/>
    </source>
</evidence>
<comment type="caution">
    <text evidence="15">The sequence shown here is derived from an EMBL/GenBank/DDBJ whole genome shotgun (WGS) entry which is preliminary data.</text>
</comment>
<name>A0A7L4L4P0_9CORV</name>
<evidence type="ECO:0000313" key="15">
    <source>
        <dbReference type="EMBL" id="NXY60230.1"/>
    </source>
</evidence>
<dbReference type="Proteomes" id="UP000576729">
    <property type="component" value="Unassembled WGS sequence"/>
</dbReference>
<evidence type="ECO:0000256" key="1">
    <source>
        <dbReference type="ARBA" id="ARBA00004123"/>
    </source>
</evidence>
<feature type="region of interest" description="Disordered" evidence="14">
    <location>
        <begin position="292"/>
        <end position="332"/>
    </location>
</feature>
<comment type="similarity">
    <text evidence="2">Belongs to the geminin family.</text>
</comment>
<keyword evidence="8" id="KW-0804">Transcription</keyword>
<feature type="coiled-coil region" evidence="13">
    <location>
        <begin position="174"/>
        <end position="208"/>
    </location>
</feature>
<protein>
    <recommendedName>
        <fullName evidence="3">Multicilin</fullName>
    </recommendedName>
    <alternativeName>
        <fullName evidence="11">Multiciliate differentiation and DNA synthesis-associated cell cycle protein</fullName>
    </alternativeName>
    <alternativeName>
        <fullName evidence="12">Protein Idas</fullName>
    </alternativeName>
</protein>
<keyword evidence="10" id="KW-0131">Cell cycle</keyword>
<feature type="region of interest" description="Disordered" evidence="14">
    <location>
        <begin position="1"/>
        <end position="67"/>
    </location>
</feature>
<dbReference type="GO" id="GO:0005634">
    <property type="term" value="C:nucleus"/>
    <property type="evidence" value="ECO:0007669"/>
    <property type="project" value="UniProtKB-SubCell"/>
</dbReference>
<evidence type="ECO:0000256" key="2">
    <source>
        <dbReference type="ARBA" id="ARBA00007979"/>
    </source>
</evidence>
<keyword evidence="16" id="KW-1185">Reference proteome</keyword>
<reference evidence="15 16" key="1">
    <citation type="submission" date="2019-09" db="EMBL/GenBank/DDBJ databases">
        <title>Bird 10,000 Genomes (B10K) Project - Family phase.</title>
        <authorList>
            <person name="Zhang G."/>
        </authorList>
    </citation>
    <scope>NUCLEOTIDE SEQUENCE [LARGE SCALE GENOMIC DNA]</scope>
    <source>
        <strain evidence="15">B10K-OTA-212792</strain>
        <tissue evidence="15">Blood</tissue>
    </source>
</reference>
<evidence type="ECO:0000256" key="13">
    <source>
        <dbReference type="SAM" id="Coils"/>
    </source>
</evidence>
<evidence type="ECO:0000256" key="8">
    <source>
        <dbReference type="ARBA" id="ARBA00023163"/>
    </source>
</evidence>
<dbReference type="SUPFAM" id="SSF111469">
    <property type="entry name" value="Geminin coiled-coil domain"/>
    <property type="match status" value="1"/>
</dbReference>
<keyword evidence="9" id="KW-0539">Nucleus</keyword>
<feature type="non-terminal residue" evidence="15">
    <location>
        <position position="392"/>
    </location>
</feature>
<comment type="subcellular location">
    <subcellularLocation>
        <location evidence="1">Nucleus</location>
    </subcellularLocation>
</comment>
<dbReference type="AlphaFoldDB" id="A0A7L4L4P0"/>
<evidence type="ECO:0000256" key="3">
    <source>
        <dbReference type="ARBA" id="ARBA00018222"/>
    </source>
</evidence>
<dbReference type="PANTHER" id="PTHR13372:SF3">
    <property type="entry name" value="MULTICILIN"/>
    <property type="match status" value="1"/>
</dbReference>
<dbReference type="InterPro" id="IPR022786">
    <property type="entry name" value="Geminin/Multicilin"/>
</dbReference>
<evidence type="ECO:0000256" key="12">
    <source>
        <dbReference type="ARBA" id="ARBA00033197"/>
    </source>
</evidence>
<accession>A0A7L4L4P0</accession>
<gene>
    <name evidence="15" type="primary">Mcidas</name>
    <name evidence="15" type="ORF">CALWIL_R07909</name>
</gene>
<keyword evidence="7" id="KW-0010">Activator</keyword>
<evidence type="ECO:0000256" key="4">
    <source>
        <dbReference type="ARBA" id="ARBA00022794"/>
    </source>
</evidence>
<evidence type="ECO:0000256" key="9">
    <source>
        <dbReference type="ARBA" id="ARBA00023242"/>
    </source>
</evidence>
<dbReference type="PANTHER" id="PTHR13372">
    <property type="entry name" value="GEMININ"/>
    <property type="match status" value="1"/>
</dbReference>
<evidence type="ECO:0000256" key="7">
    <source>
        <dbReference type="ARBA" id="ARBA00023159"/>
    </source>
</evidence>
<evidence type="ECO:0000256" key="11">
    <source>
        <dbReference type="ARBA" id="ARBA00031136"/>
    </source>
</evidence>
<evidence type="ECO:0000256" key="6">
    <source>
        <dbReference type="ARBA" id="ARBA00023054"/>
    </source>
</evidence>
<dbReference type="GO" id="GO:0030030">
    <property type="term" value="P:cell projection organization"/>
    <property type="evidence" value="ECO:0007669"/>
    <property type="project" value="UniProtKB-KW"/>
</dbReference>
<proteinExistence type="inferred from homology"/>
<dbReference type="Gene3D" id="1.20.5.1180">
    <property type="entry name" value="Geminin coiled-coil domain"/>
    <property type="match status" value="1"/>
</dbReference>
<organism evidence="15 16">
    <name type="scientific">Callaeas wilsoni</name>
    <name type="common">North Island kokako</name>
    <dbReference type="NCBI Taxonomy" id="1347786"/>
    <lineage>
        <taxon>Eukaryota</taxon>
        <taxon>Metazoa</taxon>
        <taxon>Chordata</taxon>
        <taxon>Craniata</taxon>
        <taxon>Vertebrata</taxon>
        <taxon>Euteleostomi</taxon>
        <taxon>Archelosauria</taxon>
        <taxon>Archosauria</taxon>
        <taxon>Dinosauria</taxon>
        <taxon>Saurischia</taxon>
        <taxon>Theropoda</taxon>
        <taxon>Coelurosauria</taxon>
        <taxon>Aves</taxon>
        <taxon>Neognathae</taxon>
        <taxon>Neoaves</taxon>
        <taxon>Telluraves</taxon>
        <taxon>Australaves</taxon>
        <taxon>Passeriformes</taxon>
        <taxon>Corvoidea</taxon>
        <taxon>Callaeidae</taxon>
        <taxon>Callaeas</taxon>
    </lineage>
</organism>
<dbReference type="GO" id="GO:0045786">
    <property type="term" value="P:negative regulation of cell cycle"/>
    <property type="evidence" value="ECO:0007669"/>
    <property type="project" value="TreeGrafter"/>
</dbReference>
<dbReference type="Pfam" id="PF07412">
    <property type="entry name" value="Geminin"/>
    <property type="match status" value="1"/>
</dbReference>
<keyword evidence="6 13" id="KW-0175">Coiled coil</keyword>
<keyword evidence="4" id="KW-0970">Cilium biogenesis/degradation</keyword>
<sequence length="392" mass="40995">RGASMEQGGRRRAFGSICPNTVQGPAARLPKKPARPGGGTAWTPPAALSPRAPQPRPRRSGASPAPAAPALGESVLWAVVWADLSPGPCSLDHFLYPCQGPCFQDGPEFEFQEFRDTVGVSTLMPPPLDCTDYDFSLGEEVAFGACTPQLQSSAPVQVPPQHLSSPELCWRDLADQHQKALGDALEANNQLQETLTQRQEELVTLRESNVQLKELASQARQLAAVLDTLMLPQSVDETALPPPPPPPPLRPLPPSPAAAAAAAPAGTGREDAEGVDAMLRAVSEKCRAALRSLGGGAGDRSEGSPGGSPGHSPRGSPTAKRPRPGPRLHGAFRGLRTGRAAPHPVGGELEGGGSLRAALGEAGAIRTLAFPQGNAFTLRTAGGGHRFRWVPR</sequence>
<evidence type="ECO:0000313" key="16">
    <source>
        <dbReference type="Proteomes" id="UP000576729"/>
    </source>
</evidence>
<feature type="region of interest" description="Disordered" evidence="14">
    <location>
        <begin position="235"/>
        <end position="272"/>
    </location>
</feature>
<dbReference type="GO" id="GO:0008156">
    <property type="term" value="P:negative regulation of DNA replication"/>
    <property type="evidence" value="ECO:0007669"/>
    <property type="project" value="TreeGrafter"/>
</dbReference>
<evidence type="ECO:0000256" key="5">
    <source>
        <dbReference type="ARBA" id="ARBA00023015"/>
    </source>
</evidence>
<dbReference type="EMBL" id="VWPU01012057">
    <property type="protein sequence ID" value="NXY60230.1"/>
    <property type="molecule type" value="Genomic_DNA"/>
</dbReference>
<feature type="compositionally biased region" description="Gly residues" evidence="14">
    <location>
        <begin position="293"/>
        <end position="309"/>
    </location>
</feature>
<evidence type="ECO:0000256" key="14">
    <source>
        <dbReference type="SAM" id="MobiDB-lite"/>
    </source>
</evidence>
<feature type="non-terminal residue" evidence="15">
    <location>
        <position position="1"/>
    </location>
</feature>